<dbReference type="InterPro" id="IPR046609">
    <property type="entry name" value="DUF6668"/>
</dbReference>
<dbReference type="AlphaFoldDB" id="A0A6J7FS53"/>
<proteinExistence type="predicted"/>
<name>A0A6J7FS53_9ZZZZ</name>
<protein>
    <submittedName>
        <fullName evidence="1">Unannotated protein</fullName>
    </submittedName>
</protein>
<sequence>MPAPPLPSGAGCQLLAAHGGAGVSSLLRAGLAAAGGVDAGQTWPDGGAALLVARSSTSGLEATREAARAHAAGDTGLDVTLLGLVLVADAPGRLPPRLRDLADLVAGAFLRVWQVPWLTEWRLGATTEPLPAHPEVTRLITDLRALTGAPTWQGDPR</sequence>
<dbReference type="Pfam" id="PF20373">
    <property type="entry name" value="DUF6668"/>
    <property type="match status" value="1"/>
</dbReference>
<organism evidence="1">
    <name type="scientific">freshwater metagenome</name>
    <dbReference type="NCBI Taxonomy" id="449393"/>
    <lineage>
        <taxon>unclassified sequences</taxon>
        <taxon>metagenomes</taxon>
        <taxon>ecological metagenomes</taxon>
    </lineage>
</organism>
<reference evidence="1" key="1">
    <citation type="submission" date="2020-05" db="EMBL/GenBank/DDBJ databases">
        <authorList>
            <person name="Chiriac C."/>
            <person name="Salcher M."/>
            <person name="Ghai R."/>
            <person name="Kavagutti S V."/>
        </authorList>
    </citation>
    <scope>NUCLEOTIDE SEQUENCE</scope>
</reference>
<accession>A0A6J7FS53</accession>
<evidence type="ECO:0000313" key="1">
    <source>
        <dbReference type="EMBL" id="CAB4896644.1"/>
    </source>
</evidence>
<gene>
    <name evidence="1" type="ORF">UFOPK3609_00055</name>
</gene>
<dbReference type="EMBL" id="CAFBMQ010000001">
    <property type="protein sequence ID" value="CAB4896644.1"/>
    <property type="molecule type" value="Genomic_DNA"/>
</dbReference>